<keyword evidence="1" id="KW-0472">Membrane</keyword>
<evidence type="ECO:0000256" key="1">
    <source>
        <dbReference type="SAM" id="Phobius"/>
    </source>
</evidence>
<protein>
    <submittedName>
        <fullName evidence="2">Uncharacterized protein</fullName>
    </submittedName>
</protein>
<dbReference type="RefSeq" id="WP_244818943.1">
    <property type="nucleotide sequence ID" value="NZ_CP112998.1"/>
</dbReference>
<proteinExistence type="predicted"/>
<keyword evidence="1" id="KW-0812">Transmembrane</keyword>
<dbReference type="EMBL" id="CP112998">
    <property type="protein sequence ID" value="WAC13949.1"/>
    <property type="molecule type" value="Genomic_DNA"/>
</dbReference>
<sequence length="131" mass="14567">MENTKPNPSKVYFTAMAAFWFIFGVITTFFPALMNMFQTEVGVNAVTTYSDHIWRHDGLDILSISVLLLAISREAASRNLFRAAAVVALLVTTAIMSSIFTTPYWNMLFLVPGISCLAFAVWGFMLSAKVK</sequence>
<evidence type="ECO:0000313" key="2">
    <source>
        <dbReference type="EMBL" id="WAC13949.1"/>
    </source>
</evidence>
<organism evidence="2 3">
    <name type="scientific">Dyadobacter pollutisoli</name>
    <dbReference type="NCBI Taxonomy" id="2910158"/>
    <lineage>
        <taxon>Bacteria</taxon>
        <taxon>Pseudomonadati</taxon>
        <taxon>Bacteroidota</taxon>
        <taxon>Cytophagia</taxon>
        <taxon>Cytophagales</taxon>
        <taxon>Spirosomataceae</taxon>
        <taxon>Dyadobacter</taxon>
    </lineage>
</organism>
<feature type="transmembrane region" description="Helical" evidence="1">
    <location>
        <begin position="83"/>
        <end position="101"/>
    </location>
</feature>
<feature type="transmembrane region" description="Helical" evidence="1">
    <location>
        <begin position="107"/>
        <end position="128"/>
    </location>
</feature>
<feature type="transmembrane region" description="Helical" evidence="1">
    <location>
        <begin position="12"/>
        <end position="33"/>
    </location>
</feature>
<gene>
    <name evidence="2" type="ORF">ON006_08290</name>
</gene>
<name>A0A9E8SN60_9BACT</name>
<keyword evidence="3" id="KW-1185">Reference proteome</keyword>
<keyword evidence="1" id="KW-1133">Transmembrane helix</keyword>
<reference evidence="2" key="1">
    <citation type="submission" date="2022-11" db="EMBL/GenBank/DDBJ databases">
        <title>Dyadobacter pollutisoli sp. nov., isolated from plastic dumped soil.</title>
        <authorList>
            <person name="Kim J.M."/>
            <person name="Kim K.R."/>
            <person name="Lee J.K."/>
            <person name="Hao L."/>
            <person name="Jeon C.O."/>
        </authorList>
    </citation>
    <scope>NUCLEOTIDE SEQUENCE</scope>
    <source>
        <strain evidence="2">U1</strain>
    </source>
</reference>
<dbReference type="AlphaFoldDB" id="A0A9E8SN60"/>
<evidence type="ECO:0000313" key="3">
    <source>
        <dbReference type="Proteomes" id="UP001164653"/>
    </source>
</evidence>
<accession>A0A9E8SN60</accession>
<dbReference type="Proteomes" id="UP001164653">
    <property type="component" value="Chromosome"/>
</dbReference>
<dbReference type="KEGG" id="dpf:ON006_08290"/>